<dbReference type="Pfam" id="PF22594">
    <property type="entry name" value="GTP-eEF1A_C"/>
    <property type="match status" value="1"/>
</dbReference>
<dbReference type="InterPro" id="IPR009001">
    <property type="entry name" value="Transl_elong_EF1A/Init_IF2_C"/>
</dbReference>
<name>A0AAQ3PAM9_VIGMU</name>
<dbReference type="Gene3D" id="2.40.30.10">
    <property type="entry name" value="Translation factors"/>
    <property type="match status" value="1"/>
</dbReference>
<keyword evidence="2" id="KW-0342">GTP-binding</keyword>
<accession>A0AAQ3PAM9</accession>
<dbReference type="EMBL" id="CP144700">
    <property type="protein sequence ID" value="WVZ25256.1"/>
    <property type="molecule type" value="Genomic_DNA"/>
</dbReference>
<dbReference type="Proteomes" id="UP001374535">
    <property type="component" value="Chromosome 1"/>
</dbReference>
<dbReference type="AlphaFoldDB" id="A0AAQ3PAM9"/>
<evidence type="ECO:0000313" key="4">
    <source>
        <dbReference type="EMBL" id="WVZ25256.1"/>
    </source>
</evidence>
<organism evidence="4 5">
    <name type="scientific">Vigna mungo</name>
    <name type="common">Black gram</name>
    <name type="synonym">Phaseolus mungo</name>
    <dbReference type="NCBI Taxonomy" id="3915"/>
    <lineage>
        <taxon>Eukaryota</taxon>
        <taxon>Viridiplantae</taxon>
        <taxon>Streptophyta</taxon>
        <taxon>Embryophyta</taxon>
        <taxon>Tracheophyta</taxon>
        <taxon>Spermatophyta</taxon>
        <taxon>Magnoliopsida</taxon>
        <taxon>eudicotyledons</taxon>
        <taxon>Gunneridae</taxon>
        <taxon>Pentapetalae</taxon>
        <taxon>rosids</taxon>
        <taxon>fabids</taxon>
        <taxon>Fabales</taxon>
        <taxon>Fabaceae</taxon>
        <taxon>Papilionoideae</taxon>
        <taxon>50 kb inversion clade</taxon>
        <taxon>NPAAA clade</taxon>
        <taxon>indigoferoid/millettioid clade</taxon>
        <taxon>Phaseoleae</taxon>
        <taxon>Vigna</taxon>
    </lineage>
</organism>
<evidence type="ECO:0000259" key="3">
    <source>
        <dbReference type="Pfam" id="PF22594"/>
    </source>
</evidence>
<proteinExistence type="predicted"/>
<evidence type="ECO:0000256" key="1">
    <source>
        <dbReference type="ARBA" id="ARBA00022741"/>
    </source>
</evidence>
<protein>
    <recommendedName>
        <fullName evidence="3">GTP-eEF1A C-terminal domain-containing protein</fullName>
    </recommendedName>
</protein>
<feature type="domain" description="GTP-eEF1A C-terminal" evidence="3">
    <location>
        <begin position="65"/>
        <end position="98"/>
    </location>
</feature>
<reference evidence="4 5" key="1">
    <citation type="journal article" date="2023" name="Life. Sci Alliance">
        <title>Evolutionary insights into 3D genome organization and epigenetic landscape of Vigna mungo.</title>
        <authorList>
            <person name="Junaid A."/>
            <person name="Singh B."/>
            <person name="Bhatia S."/>
        </authorList>
    </citation>
    <scope>NUCLEOTIDE SEQUENCE [LARGE SCALE GENOMIC DNA]</scope>
    <source>
        <strain evidence="4">Urdbean</strain>
    </source>
</reference>
<evidence type="ECO:0000313" key="5">
    <source>
        <dbReference type="Proteomes" id="UP001374535"/>
    </source>
</evidence>
<evidence type="ECO:0000256" key="2">
    <source>
        <dbReference type="ARBA" id="ARBA00023134"/>
    </source>
</evidence>
<keyword evidence="5" id="KW-1185">Reference proteome</keyword>
<dbReference type="SUPFAM" id="SSF50465">
    <property type="entry name" value="EF-Tu/eEF-1alpha/eIF2-gamma C-terminal domain"/>
    <property type="match status" value="1"/>
</dbReference>
<dbReference type="InterPro" id="IPR054696">
    <property type="entry name" value="GTP-eEF1A_C"/>
</dbReference>
<gene>
    <name evidence="4" type="ORF">V8G54_003800</name>
</gene>
<keyword evidence="1" id="KW-0547">Nucleotide-binding</keyword>
<dbReference type="GO" id="GO:0005525">
    <property type="term" value="F:GTP binding"/>
    <property type="evidence" value="ECO:0007669"/>
    <property type="project" value="UniProtKB-KW"/>
</dbReference>
<sequence>MVGVVSSCDLEVKSSCGTQIGLLKARLPAIDLLGGLPFLSIAHGRNLMVLDHPYCVAVYGLHRAVNNSICIEKFSDFPQLGRFTLRTEGKTVAVGKVTGLTGIRAQISGVAALRHS</sequence>